<keyword evidence="2" id="KW-0812">Transmembrane</keyword>
<evidence type="ECO:0000313" key="4">
    <source>
        <dbReference type="Proteomes" id="UP001232973"/>
    </source>
</evidence>
<evidence type="ECO:0000313" key="3">
    <source>
        <dbReference type="EMBL" id="MDQ0191107.1"/>
    </source>
</evidence>
<comment type="caution">
    <text evidence="3">The sequence shown here is derived from an EMBL/GenBank/DDBJ whole genome shotgun (WGS) entry which is preliminary data.</text>
</comment>
<proteinExistence type="predicted"/>
<reference evidence="3 4" key="1">
    <citation type="submission" date="2023-07" db="EMBL/GenBank/DDBJ databases">
        <title>Genomic Encyclopedia of Type Strains, Phase IV (KMG-IV): sequencing the most valuable type-strain genomes for metagenomic binning, comparative biology and taxonomic classification.</title>
        <authorList>
            <person name="Goeker M."/>
        </authorList>
    </citation>
    <scope>NUCLEOTIDE SEQUENCE [LARGE SCALE GENOMIC DNA]</scope>
    <source>
        <strain evidence="3 4">DSM 4006</strain>
    </source>
</reference>
<dbReference type="Proteomes" id="UP001232973">
    <property type="component" value="Unassembled WGS sequence"/>
</dbReference>
<keyword evidence="4" id="KW-1185">Reference proteome</keyword>
<evidence type="ECO:0000256" key="1">
    <source>
        <dbReference type="SAM" id="MobiDB-lite"/>
    </source>
</evidence>
<feature type="transmembrane region" description="Helical" evidence="2">
    <location>
        <begin position="12"/>
        <end position="31"/>
    </location>
</feature>
<dbReference type="RefSeq" id="WP_274457560.1">
    <property type="nucleotide sequence ID" value="NZ_CP067097.1"/>
</dbReference>
<name>A0ABT9XLB9_9BACL</name>
<keyword evidence="2" id="KW-1133">Transmembrane helix</keyword>
<evidence type="ECO:0000256" key="2">
    <source>
        <dbReference type="SAM" id="Phobius"/>
    </source>
</evidence>
<evidence type="ECO:0008006" key="5">
    <source>
        <dbReference type="Google" id="ProtNLM"/>
    </source>
</evidence>
<protein>
    <recommendedName>
        <fullName evidence="5">Peptidase MA superfamily protein</fullName>
    </recommendedName>
</protein>
<sequence length="511" mass="55180">MAKRRGDRAFHLTVTVFALTLAAISGITLLYQRDRQVIPNSWLPKHVKLHAVPSGNATHSTGDNTPLDATNATHPAASSAGRKANATGQTGGTEDGSQQVAADLVGKPVFHQADNASLVKVSAFGADTPQTEVQHVDTLLSKYQIVNQVSTALQMNLQDQVHIYLVHSSQDYERALSSLFGISASEAKNFSADTGGFTQNESILVPLYQNQDDPDLVNTLAHELTHAFLNDNVQASIPSWINEGLAVSDGMMLQRQAENDVAYDGDAKTLAESVMEAAAAGQLVPLTSDENEVLTGDASYDLELQDWLAVSDLRKLHGADVFSDYLYRLNRGESNAEAFERTFGETSQAFNASFTSLLKTAAAAADQGVSLTFQVSSSYHGYLRLLQHGSHNWQGFLAQAGTVQVKLSKDGQLTGSTGAVTQTYDPTKPDDHTVYINLDPNQTLTYQGQPVQDCGLALDYHDGLYGFVNGWVTWENGKSTYFYNPTLFGVTLTAVSEQNAADPVLSLLQLS</sequence>
<gene>
    <name evidence="3" type="ORF">J2S03_002975</name>
</gene>
<feature type="region of interest" description="Disordered" evidence="1">
    <location>
        <begin position="53"/>
        <end position="97"/>
    </location>
</feature>
<accession>A0ABT9XLB9</accession>
<keyword evidence="2" id="KW-0472">Membrane</keyword>
<feature type="compositionally biased region" description="Polar residues" evidence="1">
    <location>
        <begin position="55"/>
        <end position="73"/>
    </location>
</feature>
<organism evidence="3 4">
    <name type="scientific">Alicyclobacillus cycloheptanicus</name>
    <dbReference type="NCBI Taxonomy" id="1457"/>
    <lineage>
        <taxon>Bacteria</taxon>
        <taxon>Bacillati</taxon>
        <taxon>Bacillota</taxon>
        <taxon>Bacilli</taxon>
        <taxon>Bacillales</taxon>
        <taxon>Alicyclobacillaceae</taxon>
        <taxon>Alicyclobacillus</taxon>
    </lineage>
</organism>
<dbReference type="EMBL" id="JAUSTP010000031">
    <property type="protein sequence ID" value="MDQ0191107.1"/>
    <property type="molecule type" value="Genomic_DNA"/>
</dbReference>